<dbReference type="InterPro" id="IPR016140">
    <property type="entry name" value="Bifunc_inhib/LTP/seed_store"/>
</dbReference>
<reference evidence="3" key="2">
    <citation type="submission" date="2017-06" db="EMBL/GenBank/DDBJ databases">
        <title>WGS assembly of Brachypodium distachyon.</title>
        <authorList>
            <consortium name="The International Brachypodium Initiative"/>
            <person name="Lucas S."/>
            <person name="Harmon-Smith M."/>
            <person name="Lail K."/>
            <person name="Tice H."/>
            <person name="Grimwood J."/>
            <person name="Bruce D."/>
            <person name="Barry K."/>
            <person name="Shu S."/>
            <person name="Lindquist E."/>
            <person name="Wang M."/>
            <person name="Pitluck S."/>
            <person name="Vogel J.P."/>
            <person name="Garvin D.F."/>
            <person name="Mockler T.C."/>
            <person name="Schmutz J."/>
            <person name="Rokhsar D."/>
            <person name="Bevan M.W."/>
        </authorList>
    </citation>
    <scope>NUCLEOTIDE SEQUENCE</scope>
    <source>
        <strain evidence="3">Bd21</strain>
    </source>
</reference>
<dbReference type="InterPro" id="IPR044741">
    <property type="entry name" value="NsLTP-like"/>
</dbReference>
<feature type="signal peptide" evidence="1">
    <location>
        <begin position="1"/>
        <end position="20"/>
    </location>
</feature>
<evidence type="ECO:0000256" key="1">
    <source>
        <dbReference type="SAM" id="SignalP"/>
    </source>
</evidence>
<feature type="domain" description="Bifunctional inhibitor/plant lipid transfer protein/seed storage helical" evidence="2">
    <location>
        <begin position="16"/>
        <end position="98"/>
    </location>
</feature>
<accession>A0A0Q3PFG7</accession>
<gene>
    <name evidence="4" type="primary">LOC100834827</name>
    <name evidence="3" type="ORF">BRADI_4g15400v3</name>
</gene>
<evidence type="ECO:0000313" key="4">
    <source>
        <dbReference type="EnsemblPlants" id="KQJ88105"/>
    </source>
</evidence>
<dbReference type="InterPro" id="IPR036312">
    <property type="entry name" value="Bifun_inhib/LTP/seed_sf"/>
</dbReference>
<evidence type="ECO:0000313" key="3">
    <source>
        <dbReference type="EMBL" id="KQJ88105.1"/>
    </source>
</evidence>
<organism evidence="3">
    <name type="scientific">Brachypodium distachyon</name>
    <name type="common">Purple false brome</name>
    <name type="synonym">Trachynia distachya</name>
    <dbReference type="NCBI Taxonomy" id="15368"/>
    <lineage>
        <taxon>Eukaryota</taxon>
        <taxon>Viridiplantae</taxon>
        <taxon>Streptophyta</taxon>
        <taxon>Embryophyta</taxon>
        <taxon>Tracheophyta</taxon>
        <taxon>Spermatophyta</taxon>
        <taxon>Magnoliopsida</taxon>
        <taxon>Liliopsida</taxon>
        <taxon>Poales</taxon>
        <taxon>Poaceae</taxon>
        <taxon>BOP clade</taxon>
        <taxon>Pooideae</taxon>
        <taxon>Stipodae</taxon>
        <taxon>Brachypodieae</taxon>
        <taxon>Brachypodium</taxon>
    </lineage>
</organism>
<evidence type="ECO:0000313" key="5">
    <source>
        <dbReference type="Proteomes" id="UP000008810"/>
    </source>
</evidence>
<dbReference type="PANTHER" id="PTHR33286:SF52">
    <property type="entry name" value="EXPRESSED PROTEIN"/>
    <property type="match status" value="1"/>
</dbReference>
<reference evidence="4" key="3">
    <citation type="submission" date="2018-08" db="UniProtKB">
        <authorList>
            <consortium name="EnsemblPlants"/>
        </authorList>
    </citation>
    <scope>IDENTIFICATION</scope>
    <source>
        <strain evidence="4">cv. Bd21</strain>
    </source>
</reference>
<dbReference type="CDD" id="cd04660">
    <property type="entry name" value="nsLTP_like"/>
    <property type="match status" value="1"/>
</dbReference>
<dbReference type="Proteomes" id="UP000008810">
    <property type="component" value="Chromosome 4"/>
</dbReference>
<reference evidence="3 4" key="1">
    <citation type="journal article" date="2010" name="Nature">
        <title>Genome sequencing and analysis of the model grass Brachypodium distachyon.</title>
        <authorList>
            <consortium name="International Brachypodium Initiative"/>
        </authorList>
    </citation>
    <scope>NUCLEOTIDE SEQUENCE [LARGE SCALE GENOMIC DNA]</scope>
    <source>
        <strain evidence="3 4">Bd21</strain>
    </source>
</reference>
<dbReference type="SUPFAM" id="SSF47699">
    <property type="entry name" value="Bifunctional inhibitor/lipid-transfer protein/seed storage 2S albumin"/>
    <property type="match status" value="1"/>
</dbReference>
<dbReference type="AlphaFoldDB" id="A0A0Q3PFG7"/>
<dbReference type="EnsemblPlants" id="KQJ88105">
    <property type="protein sequence ID" value="KQJ88105"/>
    <property type="gene ID" value="BRADI_4g15400v3"/>
</dbReference>
<proteinExistence type="predicted"/>
<dbReference type="STRING" id="15368.A0A0Q3PFG7"/>
<keyword evidence="1" id="KW-0732">Signal</keyword>
<dbReference type="EMBL" id="CM000883">
    <property type="protein sequence ID" value="KQJ88105.1"/>
    <property type="molecule type" value="Genomic_DNA"/>
</dbReference>
<feature type="chain" id="PRO_5043129516" description="Bifunctional inhibitor/plant lipid transfer protein/seed storage helical domain-containing protein" evidence="1">
    <location>
        <begin position="21"/>
        <end position="102"/>
    </location>
</feature>
<dbReference type="PANTHER" id="PTHR33286">
    <property type="entry name" value="BIFUNCTIONAL INHIBITOR/LIPID-TRANSFER PROTEIN/SEED STORAGE 2S ALBUMIN SUPERFAMILY PROTEIN"/>
    <property type="match status" value="1"/>
</dbReference>
<evidence type="ECO:0000259" key="2">
    <source>
        <dbReference type="Pfam" id="PF14368"/>
    </source>
</evidence>
<dbReference type="Gramene" id="KQJ88105">
    <property type="protein sequence ID" value="KQJ88105"/>
    <property type="gene ID" value="BRADI_4g15400v3"/>
</dbReference>
<protein>
    <recommendedName>
        <fullName evidence="2">Bifunctional inhibitor/plant lipid transfer protein/seed storage helical domain-containing protein</fullName>
    </recommendedName>
</protein>
<dbReference type="FunCoup" id="A0A0Q3PFG7">
    <property type="interactions" value="1521"/>
</dbReference>
<keyword evidence="5" id="KW-1185">Reference proteome</keyword>
<dbReference type="OrthoDB" id="678486at2759"/>
<name>A0A0Q3PFG7_BRADI</name>
<dbReference type="Gene3D" id="1.10.110.10">
    <property type="entry name" value="Plant lipid-transfer and hydrophobic proteins"/>
    <property type="match status" value="1"/>
</dbReference>
<dbReference type="Pfam" id="PF14368">
    <property type="entry name" value="LTP_2"/>
    <property type="match status" value="1"/>
</dbReference>
<sequence>MAKLMCLLLVVLAIAVTTRAESCDKYREDIMRECLKYEKFPEEPKLDPSEACCAVWQKADIPCLCKLITKKIESVCSMEKVAYIVKFCNKPFAPGYKCGIFG</sequence>